<dbReference type="SMART" id="SM00164">
    <property type="entry name" value="TBC"/>
    <property type="match status" value="1"/>
</dbReference>
<dbReference type="FunFam" id="1.10.8.270:FF:000017">
    <property type="entry name" value="TBC1 domain family member 16"/>
    <property type="match status" value="1"/>
</dbReference>
<dbReference type="Pfam" id="PF17218">
    <property type="entry name" value="CBX7_C"/>
    <property type="match status" value="1"/>
</dbReference>
<dbReference type="Pfam" id="PF00566">
    <property type="entry name" value="RabGAP-TBC"/>
    <property type="match status" value="1"/>
</dbReference>
<dbReference type="OrthoDB" id="10264062at2759"/>
<feature type="compositionally biased region" description="Acidic residues" evidence="1">
    <location>
        <begin position="1214"/>
        <end position="1224"/>
    </location>
</feature>
<dbReference type="EMBL" id="LSYS01001520">
    <property type="protein sequence ID" value="OPJ88419.1"/>
    <property type="molecule type" value="Genomic_DNA"/>
</dbReference>
<dbReference type="Proteomes" id="UP000190648">
    <property type="component" value="Unassembled WGS sequence"/>
</dbReference>
<feature type="compositionally biased region" description="Polar residues" evidence="1">
    <location>
        <begin position="1102"/>
        <end position="1114"/>
    </location>
</feature>
<feature type="region of interest" description="Disordered" evidence="1">
    <location>
        <begin position="220"/>
        <end position="241"/>
    </location>
</feature>
<feature type="region of interest" description="Disordered" evidence="1">
    <location>
        <begin position="689"/>
        <end position="710"/>
    </location>
</feature>
<dbReference type="GO" id="GO:0032183">
    <property type="term" value="F:SUMO binding"/>
    <property type="evidence" value="ECO:0007669"/>
    <property type="project" value="TreeGrafter"/>
</dbReference>
<evidence type="ECO:0000256" key="1">
    <source>
        <dbReference type="SAM" id="MobiDB-lite"/>
    </source>
</evidence>
<dbReference type="STRING" id="372326.A0A1V4KVA2"/>
<reference evidence="3 4" key="1">
    <citation type="submission" date="2016-02" db="EMBL/GenBank/DDBJ databases">
        <title>Band-tailed pigeon sequencing and assembly.</title>
        <authorList>
            <person name="Soares A.E."/>
            <person name="Novak B.J."/>
            <person name="Rice E.S."/>
            <person name="O'Connell B."/>
            <person name="Chang D."/>
            <person name="Weber S."/>
            <person name="Shapiro B."/>
        </authorList>
    </citation>
    <scope>NUCLEOTIDE SEQUENCE [LARGE SCALE GENOMIC DNA]</scope>
    <source>
        <strain evidence="3">BTP2013</strain>
        <tissue evidence="3">Blood</tissue>
    </source>
</reference>
<feature type="domain" description="Rab-GAP TBC" evidence="2">
    <location>
        <begin position="384"/>
        <end position="594"/>
    </location>
</feature>
<dbReference type="GO" id="GO:0061665">
    <property type="term" value="F:SUMO ligase activity"/>
    <property type="evidence" value="ECO:0007669"/>
    <property type="project" value="TreeGrafter"/>
</dbReference>
<feature type="region of interest" description="Disordered" evidence="1">
    <location>
        <begin position="1189"/>
        <end position="1225"/>
    </location>
</feature>
<evidence type="ECO:0000313" key="4">
    <source>
        <dbReference type="Proteomes" id="UP000190648"/>
    </source>
</evidence>
<organism evidence="3 4">
    <name type="scientific">Patagioenas fasciata monilis</name>
    <dbReference type="NCBI Taxonomy" id="372326"/>
    <lineage>
        <taxon>Eukaryota</taxon>
        <taxon>Metazoa</taxon>
        <taxon>Chordata</taxon>
        <taxon>Craniata</taxon>
        <taxon>Vertebrata</taxon>
        <taxon>Euteleostomi</taxon>
        <taxon>Archelosauria</taxon>
        <taxon>Archosauria</taxon>
        <taxon>Dinosauria</taxon>
        <taxon>Saurischia</taxon>
        <taxon>Theropoda</taxon>
        <taxon>Coelurosauria</taxon>
        <taxon>Aves</taxon>
        <taxon>Neognathae</taxon>
        <taxon>Neoaves</taxon>
        <taxon>Columbimorphae</taxon>
        <taxon>Columbiformes</taxon>
        <taxon>Columbidae</taxon>
        <taxon>Patagioenas</taxon>
    </lineage>
</organism>
<dbReference type="InterPro" id="IPR000195">
    <property type="entry name" value="Rab-GAP-TBC_dom"/>
</dbReference>
<name>A0A1V4KVA2_PATFA</name>
<feature type="region of interest" description="Disordered" evidence="1">
    <location>
        <begin position="823"/>
        <end position="874"/>
    </location>
</feature>
<dbReference type="GO" id="GO:0000122">
    <property type="term" value="P:negative regulation of transcription by RNA polymerase II"/>
    <property type="evidence" value="ECO:0007669"/>
    <property type="project" value="TreeGrafter"/>
</dbReference>
<proteinExistence type="predicted"/>
<dbReference type="InterPro" id="IPR043531">
    <property type="entry name" value="CBX4"/>
</dbReference>
<evidence type="ECO:0000259" key="2">
    <source>
        <dbReference type="PROSITE" id="PS50086"/>
    </source>
</evidence>
<feature type="region of interest" description="Disordered" evidence="1">
    <location>
        <begin position="95"/>
        <end position="177"/>
    </location>
</feature>
<keyword evidence="4" id="KW-1185">Reference proteome</keyword>
<feature type="region of interest" description="Disordered" evidence="1">
    <location>
        <begin position="916"/>
        <end position="975"/>
    </location>
</feature>
<gene>
    <name evidence="3" type="primary">TBC1D16</name>
    <name evidence="3" type="ORF">AV530_002982</name>
</gene>
<accession>A0A1V4KVA2</accession>
<dbReference type="Gene3D" id="2.30.29.230">
    <property type="match status" value="1"/>
</dbReference>
<feature type="region of interest" description="Disordered" evidence="1">
    <location>
        <begin position="1002"/>
        <end position="1161"/>
    </location>
</feature>
<feature type="compositionally biased region" description="Pro residues" evidence="1">
    <location>
        <begin position="1065"/>
        <end position="1079"/>
    </location>
</feature>
<dbReference type="PANTHER" id="PTHR46727:SF1">
    <property type="entry name" value="E3 SUMO-PROTEIN LIGASE CBX4"/>
    <property type="match status" value="1"/>
</dbReference>
<dbReference type="GO" id="GO:0035102">
    <property type="term" value="C:PRC1 complex"/>
    <property type="evidence" value="ECO:0007669"/>
    <property type="project" value="TreeGrafter"/>
</dbReference>
<dbReference type="InterPro" id="IPR035969">
    <property type="entry name" value="Rab-GAP_TBC_sf"/>
</dbReference>
<dbReference type="AlphaFoldDB" id="A0A1V4KVA2"/>
<feature type="compositionally biased region" description="Polar residues" evidence="1">
    <location>
        <begin position="841"/>
        <end position="851"/>
    </location>
</feature>
<protein>
    <submittedName>
        <fullName evidence="3">TBC1 domain family member 16 isoform A</fullName>
    </submittedName>
</protein>
<dbReference type="FunFam" id="2.30.29.230:FF:000002">
    <property type="entry name" value="TBC1 domain family member 16 isoform X2"/>
    <property type="match status" value="1"/>
</dbReference>
<dbReference type="InterPro" id="IPR033773">
    <property type="entry name" value="CBX7_C"/>
</dbReference>
<dbReference type="SUPFAM" id="SSF47923">
    <property type="entry name" value="Ypt/Rab-GAP domain of gyp1p"/>
    <property type="match status" value="2"/>
</dbReference>
<dbReference type="FunFam" id="1.10.472.80:FF:000020">
    <property type="entry name" value="TBC1 domain family, member 16"/>
    <property type="match status" value="1"/>
</dbReference>
<dbReference type="PANTHER" id="PTHR46727">
    <property type="entry name" value="E3 SUMO-PROTEIN LIGASE CBX4"/>
    <property type="match status" value="1"/>
</dbReference>
<dbReference type="Gene3D" id="1.10.8.270">
    <property type="entry name" value="putative rabgap domain of human tbc1 domain family member 14 like domains"/>
    <property type="match status" value="1"/>
</dbReference>
<dbReference type="Gene3D" id="1.10.472.80">
    <property type="entry name" value="Ypt/Rab-GAP domain of gyp1p, domain 3"/>
    <property type="match status" value="1"/>
</dbReference>
<feature type="compositionally biased region" description="Basic and acidic residues" evidence="1">
    <location>
        <begin position="1119"/>
        <end position="1131"/>
    </location>
</feature>
<dbReference type="GO" id="GO:0016925">
    <property type="term" value="P:protein sumoylation"/>
    <property type="evidence" value="ECO:0007669"/>
    <property type="project" value="TreeGrafter"/>
</dbReference>
<sequence length="1255" mass="140383">MSLGRLLRRASSKASDLLTLAPGGSSPPALGGEILYSKNNVCVHPPALPPAAGEHHPGYLCLYMEKDELLGTTLILAWVPNSRIQRQDEEALRYVTPESSPVRKAPRKRGRHAQGFGVGRQPSPPEQKGRDILAASQPVKDAADVSSPSWEGEKLSQGCPAADGPRRSPQPARSDSGILSTISSQEEQISEALGKSSSSVFLDNEGRDSCDNGLTCSTSSASSLDTGAALPENRAPTHGTRWDEQQRVFALEQVCGVFRVDLGQMRSLRLFFSDEACTCGQLVIASRESQYKIFHFHHGGLDKLSEVFQQWKYCTETHLKDQQLADEKTCMQFSIRRPKLPSSETHPEENAHKRLDVAGWLRHLNHSGQVEEEYKLQKAIFFGGIDISIRGEVWPFLLRYYSYESTSEEREALRLRKRREYFEIQEKRLSMTPDEQKEFWRNVQFTVDKDVVRTDRSNQFFRGEDNPNVETMRRILLNYAVFNPAIGYSQGMSDLVAPLLAEILDESDTFWCFVGLMQNTIFFSSPRDEDMEKQLMYLRELLRLMHPRFYQHLSCLGEDGLQMLFCHRWILLCFKREFPEAEALRMWEACWAHYQTDYFHLFICVAIVVIYGDDVIEQQLATDQMLLHFGNLAMHMNGELVLRKARSLLYQFHLLPRIPCSLHDLCKLCGTGMWDSGFIPAVECSGHHPESESCPNGEGDSSSRGSPSVPVLRPYRHRIRTILAQTVNFSPSLQQGEVEQGSCLARRLLPLRICHVPVPPPPAGPLACSSAPAGPGSPPATPHQFAAPGERQEQLMGYRKRGPKPKPLVVQLPSFARRSNILTGLQDPAVDTRPKLDLGSSGKSQQHQYELNSKKHHQYQPNGKESGMKHQSHSKGKYYYQLNSKKHHHYQPDPKMYEPHYQHSSKELQSQTCLDSNKSPLVTHPDKWTHGPTKNLLGPVKNLTAEGKNGAEKNLSSGSGPPPRDRVTSNGLGGKMKIVKNKNKNGRIVIVMSKYMENGMQAVKIKSGEPPRKRPAEERTPKKGGEEKLEAWRKPGEERVVGSNALSKAEGEGRQPPAELEESPPKPPLPKELPLPPSEQPLQLTTKPDLVPWSLGPVCEHNPSSMGLNLSSAGSRKRCLSEPHMEREPGKKRLTSRSVSAPTCLSPPAPERPEPPTPAQPEVILLDSDLDEPIDLRCVKPRAEGELALAQVKPEVSPAPAEKPAMEPPQPQEAAEEEEEEGESLQEFKPFFGNIIITDVTANCLTVTFKEYVTV</sequence>
<evidence type="ECO:0000313" key="3">
    <source>
        <dbReference type="EMBL" id="OPJ88419.1"/>
    </source>
</evidence>
<dbReference type="PROSITE" id="PS50086">
    <property type="entry name" value="TBC_RABGAP"/>
    <property type="match status" value="1"/>
</dbReference>
<feature type="compositionally biased region" description="Basic and acidic residues" evidence="1">
    <location>
        <begin position="1006"/>
        <end position="1040"/>
    </location>
</feature>
<comment type="caution">
    <text evidence="3">The sequence shown here is derived from an EMBL/GenBank/DDBJ whole genome shotgun (WGS) entry which is preliminary data.</text>
</comment>
<feature type="compositionally biased region" description="Pro residues" evidence="1">
    <location>
        <begin position="1145"/>
        <end position="1159"/>
    </location>
</feature>